<organism evidence="2 3">
    <name type="scientific">Pontibacter amylolyticus</name>
    <dbReference type="NCBI Taxonomy" id="1424080"/>
    <lineage>
        <taxon>Bacteria</taxon>
        <taxon>Pseudomonadati</taxon>
        <taxon>Bacteroidota</taxon>
        <taxon>Cytophagia</taxon>
        <taxon>Cytophagales</taxon>
        <taxon>Hymenobacteraceae</taxon>
        <taxon>Pontibacter</taxon>
    </lineage>
</organism>
<reference evidence="3" key="1">
    <citation type="journal article" date="2019" name="Int. J. Syst. Evol. Microbiol.">
        <title>The Global Catalogue of Microorganisms (GCM) 10K type strain sequencing project: providing services to taxonomists for standard genome sequencing and annotation.</title>
        <authorList>
            <consortium name="The Broad Institute Genomics Platform"/>
            <consortium name="The Broad Institute Genome Sequencing Center for Infectious Disease"/>
            <person name="Wu L."/>
            <person name="Ma J."/>
        </authorList>
    </citation>
    <scope>NUCLEOTIDE SEQUENCE [LARGE SCALE GENOMIC DNA]</scope>
    <source>
        <strain evidence="3">CGMCC 1.12749</strain>
    </source>
</reference>
<keyword evidence="3" id="KW-1185">Reference proteome</keyword>
<proteinExistence type="predicted"/>
<feature type="region of interest" description="Disordered" evidence="1">
    <location>
        <begin position="1"/>
        <end position="83"/>
    </location>
</feature>
<evidence type="ECO:0000256" key="1">
    <source>
        <dbReference type="SAM" id="MobiDB-lite"/>
    </source>
</evidence>
<evidence type="ECO:0000313" key="3">
    <source>
        <dbReference type="Proteomes" id="UP000634043"/>
    </source>
</evidence>
<accession>A0ABQ1WAD1</accession>
<comment type="caution">
    <text evidence="2">The sequence shown here is derived from an EMBL/GenBank/DDBJ whole genome shotgun (WGS) entry which is preliminary data.</text>
</comment>
<evidence type="ECO:0000313" key="2">
    <source>
        <dbReference type="EMBL" id="GGG21966.1"/>
    </source>
</evidence>
<gene>
    <name evidence="2" type="ORF">GCM10011323_27410</name>
</gene>
<dbReference type="EMBL" id="BMFP01000005">
    <property type="protein sequence ID" value="GGG21966.1"/>
    <property type="molecule type" value="Genomic_DNA"/>
</dbReference>
<protein>
    <submittedName>
        <fullName evidence="2">Uncharacterized protein</fullName>
    </submittedName>
</protein>
<feature type="compositionally biased region" description="Basic and acidic residues" evidence="1">
    <location>
        <begin position="66"/>
        <end position="77"/>
    </location>
</feature>
<dbReference type="RefSeq" id="WP_188502087.1">
    <property type="nucleotide sequence ID" value="NZ_BMFP01000005.1"/>
</dbReference>
<dbReference type="Proteomes" id="UP000634043">
    <property type="component" value="Unassembled WGS sequence"/>
</dbReference>
<feature type="compositionally biased region" description="Polar residues" evidence="1">
    <location>
        <begin position="36"/>
        <end position="46"/>
    </location>
</feature>
<name>A0ABQ1WAD1_9BACT</name>
<sequence length="83" mass="9516">MTEPDKNLNEALFRSHQATEKDNQAQSELHSMKTAPENSNTQQPDASQPKLHETPRNLLQSWDTLRQLDEALADKKPNHDRKA</sequence>